<dbReference type="PANTHER" id="PTHR10285">
    <property type="entry name" value="URIDINE KINASE"/>
    <property type="match status" value="1"/>
</dbReference>
<proteinExistence type="predicted"/>
<dbReference type="CDD" id="cd02028">
    <property type="entry name" value="UMPK_like"/>
    <property type="match status" value="1"/>
</dbReference>
<dbReference type="SMART" id="SM00382">
    <property type="entry name" value="AAA"/>
    <property type="match status" value="1"/>
</dbReference>
<evidence type="ECO:0000259" key="1">
    <source>
        <dbReference type="PROSITE" id="PS51880"/>
    </source>
</evidence>
<dbReference type="GO" id="GO:0005524">
    <property type="term" value="F:ATP binding"/>
    <property type="evidence" value="ECO:0007669"/>
    <property type="project" value="InterPro"/>
</dbReference>
<organism evidence="2 3">
    <name type="scientific">Candidatus Ozemobacter sibiricus</name>
    <dbReference type="NCBI Taxonomy" id="2268124"/>
    <lineage>
        <taxon>Bacteria</taxon>
        <taxon>Candidatus Ozemobacteria</taxon>
        <taxon>Candidatus Ozemobacterales</taxon>
        <taxon>Candidatus Ozemobacteraceae</taxon>
        <taxon>Candidatus Ozemobacter</taxon>
    </lineage>
</organism>
<dbReference type="Proteomes" id="UP000252355">
    <property type="component" value="Unassembled WGS sequence"/>
</dbReference>
<name>A0A367ZJR8_9BACT</name>
<dbReference type="InterPro" id="IPR004095">
    <property type="entry name" value="TGS"/>
</dbReference>
<dbReference type="SUPFAM" id="SSF52540">
    <property type="entry name" value="P-loop containing nucleoside triphosphate hydrolases"/>
    <property type="match status" value="1"/>
</dbReference>
<accession>A0A367ZJR8</accession>
<protein>
    <submittedName>
        <fullName evidence="2">Uridine kinase</fullName>
    </submittedName>
</protein>
<dbReference type="AlphaFoldDB" id="A0A367ZJR8"/>
<dbReference type="PRINTS" id="PR00988">
    <property type="entry name" value="URIDINKINASE"/>
</dbReference>
<dbReference type="Pfam" id="PF00485">
    <property type="entry name" value="PRK"/>
    <property type="match status" value="1"/>
</dbReference>
<dbReference type="Gene3D" id="3.40.50.300">
    <property type="entry name" value="P-loop containing nucleotide triphosphate hydrolases"/>
    <property type="match status" value="1"/>
</dbReference>
<dbReference type="InterPro" id="IPR003593">
    <property type="entry name" value="AAA+_ATPase"/>
</dbReference>
<evidence type="ECO:0000313" key="3">
    <source>
        <dbReference type="Proteomes" id="UP000252355"/>
    </source>
</evidence>
<reference evidence="2 3" key="1">
    <citation type="submission" date="2018-05" db="EMBL/GenBank/DDBJ databases">
        <title>A metagenomic window into the 2 km-deep terrestrial subsurface aquifer revealed taxonomically and functionally diverse microbial community comprising novel uncultured bacterial lineages.</title>
        <authorList>
            <person name="Kadnikov V.V."/>
            <person name="Mardanov A.V."/>
            <person name="Beletsky A.V."/>
            <person name="Banks D."/>
            <person name="Pimenov N.V."/>
            <person name="Frank Y.A."/>
            <person name="Karnachuk O.V."/>
            <person name="Ravin N.V."/>
        </authorList>
    </citation>
    <scope>NUCLEOTIDE SEQUENCE [LARGE SCALE GENOMIC DNA]</scope>
    <source>
        <strain evidence="2">BY5</strain>
    </source>
</reference>
<keyword evidence="2" id="KW-0808">Transferase</keyword>
<dbReference type="Gene3D" id="3.30.980.10">
    <property type="entry name" value="Threonyl-trna Synthetase, Chain A, domain 2"/>
    <property type="match status" value="1"/>
</dbReference>
<dbReference type="InterPro" id="IPR018163">
    <property type="entry name" value="Thr/Ala-tRNA-synth_IIc_edit"/>
</dbReference>
<dbReference type="GO" id="GO:0016301">
    <property type="term" value="F:kinase activity"/>
    <property type="evidence" value="ECO:0007669"/>
    <property type="project" value="UniProtKB-KW"/>
</dbReference>
<evidence type="ECO:0000313" key="2">
    <source>
        <dbReference type="EMBL" id="RCK78365.1"/>
    </source>
</evidence>
<dbReference type="EMBL" id="QOQW01000023">
    <property type="protein sequence ID" value="RCK78365.1"/>
    <property type="molecule type" value="Genomic_DNA"/>
</dbReference>
<dbReference type="InterPro" id="IPR006083">
    <property type="entry name" value="PRK/URK"/>
</dbReference>
<dbReference type="PROSITE" id="PS51880">
    <property type="entry name" value="TGS"/>
    <property type="match status" value="1"/>
</dbReference>
<gene>
    <name evidence="2" type="ORF">OZSIB_1467</name>
</gene>
<dbReference type="InterPro" id="IPR027417">
    <property type="entry name" value="P-loop_NTPase"/>
</dbReference>
<dbReference type="SUPFAM" id="SSF55186">
    <property type="entry name" value="ThrRS/AlaRS common domain"/>
    <property type="match status" value="1"/>
</dbReference>
<feature type="domain" description="TGS" evidence="1">
    <location>
        <begin position="1"/>
        <end position="66"/>
    </location>
</feature>
<keyword evidence="2" id="KW-0418">Kinase</keyword>
<sequence length="554" mass="63513">MEPITLTLKDGQKIKIEPGKTLLDVIKSGAVQPPDPNIPFLCARVDNDVRSLDFAPRMDCTVEFLTFQSPEGRECYRRSCTFVLARAVLELYRNARLAIDHSIGDGFYYDLYTDVPVSETILGYITEKMRQIIAKDEPFEKRVLTRAEAVALFKKEGYPEKARLLQNLNTDQVGVVNSWKYYDVDLGPMVPSTGYLKVFELKQYASGFVLLFPKQSDPTVVSEIRNQPKIFSVYRESKAWGKILEVNNVGRLNQIIQNGDISDFIKTAEAFHEKKIAAIADEITHRKDCRIVLIAGPSSSGKTTFSKRLCIQLRVNGRRPVALSLDNYFLNREQTPRDEEGHYDFEDIHALDLKLFNQHLSELLVGKEVDIPRFDFATGSRRKETDRLRINEDQIIIIEGIHGLNDELTASVPASAKFKIYISALTQLVIDDYNRIPTTDTRLIRRTVRDKKFRSYSAQETIDRWPSVRRGEERNIFPFQECADAVFNSAVPYEWAVLKTFVEPLLLDIQPDKRAYSEARRLLRLLSLFKPLDPREVPPTSILREFIGGSSFHY</sequence>
<comment type="caution">
    <text evidence="2">The sequence shown here is derived from an EMBL/GenBank/DDBJ whole genome shotgun (WGS) entry which is preliminary data.</text>
</comment>